<dbReference type="PROSITE" id="PS50234">
    <property type="entry name" value="VWFA"/>
    <property type="match status" value="1"/>
</dbReference>
<dbReference type="Gene3D" id="3.40.50.410">
    <property type="entry name" value="von Willebrand factor, type A domain"/>
    <property type="match status" value="1"/>
</dbReference>
<dbReference type="CDD" id="cd00037">
    <property type="entry name" value="CLECT"/>
    <property type="match status" value="1"/>
</dbReference>
<feature type="domain" description="C-type lectin" evidence="3">
    <location>
        <begin position="288"/>
        <end position="389"/>
    </location>
</feature>
<proteinExistence type="predicted"/>
<dbReference type="InterPro" id="IPR002035">
    <property type="entry name" value="VWF_A"/>
</dbReference>
<keyword evidence="5" id="KW-1185">Reference proteome</keyword>
<dbReference type="Proteomes" id="UP000887540">
    <property type="component" value="Unplaced"/>
</dbReference>
<name>A0A914CAU1_9BILA</name>
<dbReference type="PROSITE" id="PS50041">
    <property type="entry name" value="C_TYPE_LECTIN_2"/>
    <property type="match status" value="1"/>
</dbReference>
<dbReference type="PANTHER" id="PTHR31024">
    <property type="entry name" value="C-TYPE LECTIN"/>
    <property type="match status" value="1"/>
</dbReference>
<evidence type="ECO:0000256" key="1">
    <source>
        <dbReference type="SAM" id="MobiDB-lite"/>
    </source>
</evidence>
<evidence type="ECO:0000313" key="5">
    <source>
        <dbReference type="Proteomes" id="UP000887540"/>
    </source>
</evidence>
<dbReference type="InterPro" id="IPR016186">
    <property type="entry name" value="C-type_lectin-like/link_sf"/>
</dbReference>
<dbReference type="SUPFAM" id="SSF56436">
    <property type="entry name" value="C-type lectin-like"/>
    <property type="match status" value="1"/>
</dbReference>
<accession>A0A914CAU1</accession>
<dbReference type="WBParaSite" id="ACRNAN_Path_744.g2823.t1">
    <property type="protein sequence ID" value="ACRNAN_Path_744.g2823.t1"/>
    <property type="gene ID" value="ACRNAN_Path_744.g2823"/>
</dbReference>
<feature type="domain" description="VWFA" evidence="4">
    <location>
        <begin position="56"/>
        <end position="244"/>
    </location>
</feature>
<dbReference type="InterPro" id="IPR036465">
    <property type="entry name" value="vWFA_dom_sf"/>
</dbReference>
<evidence type="ECO:0000259" key="3">
    <source>
        <dbReference type="PROSITE" id="PS50041"/>
    </source>
</evidence>
<feature type="region of interest" description="Disordered" evidence="1">
    <location>
        <begin position="427"/>
        <end position="446"/>
    </location>
</feature>
<feature type="signal peptide" evidence="2">
    <location>
        <begin position="1"/>
        <end position="23"/>
    </location>
</feature>
<dbReference type="InterPro" id="IPR001304">
    <property type="entry name" value="C-type_lectin-like"/>
</dbReference>
<dbReference type="InterPro" id="IPR016187">
    <property type="entry name" value="CTDL_fold"/>
</dbReference>
<dbReference type="SUPFAM" id="SSF53300">
    <property type="entry name" value="vWA-like"/>
    <property type="match status" value="1"/>
</dbReference>
<dbReference type="PANTHER" id="PTHR31024:SF3">
    <property type="entry name" value="C-TYPE LECTIN-RELATED"/>
    <property type="match status" value="1"/>
</dbReference>
<evidence type="ECO:0000256" key="2">
    <source>
        <dbReference type="SAM" id="SignalP"/>
    </source>
</evidence>
<keyword evidence="2" id="KW-0732">Signal</keyword>
<evidence type="ECO:0000259" key="4">
    <source>
        <dbReference type="PROSITE" id="PS50234"/>
    </source>
</evidence>
<dbReference type="SMART" id="SM00327">
    <property type="entry name" value="VWA"/>
    <property type="match status" value="1"/>
</dbReference>
<reference evidence="6" key="1">
    <citation type="submission" date="2022-11" db="UniProtKB">
        <authorList>
            <consortium name="WormBaseParasite"/>
        </authorList>
    </citation>
    <scope>IDENTIFICATION</scope>
</reference>
<organism evidence="5 6">
    <name type="scientific">Acrobeloides nanus</name>
    <dbReference type="NCBI Taxonomy" id="290746"/>
    <lineage>
        <taxon>Eukaryota</taxon>
        <taxon>Metazoa</taxon>
        <taxon>Ecdysozoa</taxon>
        <taxon>Nematoda</taxon>
        <taxon>Chromadorea</taxon>
        <taxon>Rhabditida</taxon>
        <taxon>Tylenchina</taxon>
        <taxon>Cephalobomorpha</taxon>
        <taxon>Cephaloboidea</taxon>
        <taxon>Cephalobidae</taxon>
        <taxon>Acrobeloides</taxon>
    </lineage>
</organism>
<protein>
    <submittedName>
        <fullName evidence="6">Uncharacterized protein</fullName>
    </submittedName>
</protein>
<sequence length="446" mass="49119">MGLLVFFLGLLGLFLKPAIYVDSAAILPPLSKYVVKDAGDPIGVPCTKNVSNAWLDIVVAIDISTNMGPSQVRQITLQLGSELRKYPIGQNGTRYTRVAIITYATQATIVANLTTFSTPDQLYTAITGITGSTSDSGSDMSDAVTQAYNILYNEQPCDQVIGCEKLGRPAVFVLFAAYGSGNIADVVQNCQNIQQFGSVITINYKPNDIILTNLLNQISSLSFNFPKNWTTSDLDWALTQSNCLCPWWSGTQLVVWELSTLRYNRYAECFSIWELLMGPVNLNDTNICGDSSTGYPVALNAKATSDFIKDLIHDEIPNAFYIGLHRQGMNPSGPWKWYTFNGNDMPMTSFTDWAPDANPNAAQNCVLEKRLPGSTLQNETIGWEPASCELFDTGVTNCICSLKACSTDYLCPTTFSFMKDRKNAKTMPTILNPKNMPKSTLKINKH</sequence>
<feature type="chain" id="PRO_5037171383" evidence="2">
    <location>
        <begin position="24"/>
        <end position="446"/>
    </location>
</feature>
<dbReference type="AlphaFoldDB" id="A0A914CAU1"/>
<feature type="compositionally biased region" description="Polar residues" evidence="1">
    <location>
        <begin position="437"/>
        <end position="446"/>
    </location>
</feature>
<evidence type="ECO:0000313" key="6">
    <source>
        <dbReference type="WBParaSite" id="ACRNAN_Path_744.g2823.t1"/>
    </source>
</evidence>
<dbReference type="Pfam" id="PF00092">
    <property type="entry name" value="VWA"/>
    <property type="match status" value="1"/>
</dbReference>
<dbReference type="Gene3D" id="3.10.100.10">
    <property type="entry name" value="Mannose-Binding Protein A, subunit A"/>
    <property type="match status" value="1"/>
</dbReference>